<dbReference type="InParanoid" id="C5DN08"/>
<organism evidence="3 4">
    <name type="scientific">Lachancea thermotolerans (strain ATCC 56472 / CBS 6340 / NRRL Y-8284)</name>
    <name type="common">Yeast</name>
    <name type="synonym">Kluyveromyces thermotolerans</name>
    <dbReference type="NCBI Taxonomy" id="559295"/>
    <lineage>
        <taxon>Eukaryota</taxon>
        <taxon>Fungi</taxon>
        <taxon>Dikarya</taxon>
        <taxon>Ascomycota</taxon>
        <taxon>Saccharomycotina</taxon>
        <taxon>Saccharomycetes</taxon>
        <taxon>Saccharomycetales</taxon>
        <taxon>Saccharomycetaceae</taxon>
        <taxon>Lachancea</taxon>
    </lineage>
</organism>
<dbReference type="FunCoup" id="C5DN08">
    <property type="interactions" value="63"/>
</dbReference>
<dbReference type="AlphaFoldDB" id="C5DN08"/>
<evidence type="ECO:0000259" key="2">
    <source>
        <dbReference type="Pfam" id="PF11001"/>
    </source>
</evidence>
<dbReference type="OMA" id="CANSQNT"/>
<dbReference type="Proteomes" id="UP000002036">
    <property type="component" value="Chromosome G"/>
</dbReference>
<evidence type="ECO:0000313" key="3">
    <source>
        <dbReference type="EMBL" id="CAR25169.1"/>
    </source>
</evidence>
<dbReference type="EMBL" id="CU928171">
    <property type="protein sequence ID" value="CAR25169.1"/>
    <property type="molecule type" value="Genomic_DNA"/>
</dbReference>
<protein>
    <submittedName>
        <fullName evidence="3">KLTH0G13222p</fullName>
    </submittedName>
</protein>
<proteinExistence type="predicted"/>
<dbReference type="HOGENOM" id="CLU_829163_0_0_1"/>
<dbReference type="InterPro" id="IPR047092">
    <property type="entry name" value="AFUB_07903/YDR124W-like_hel"/>
</dbReference>
<feature type="domain" description="Subtelomeric hrmA-associated cluster protein AFUB-079030/YDR124W-like helical bundle" evidence="2">
    <location>
        <begin position="79"/>
        <end position="198"/>
    </location>
</feature>
<reference evidence="3 4" key="1">
    <citation type="journal article" date="2009" name="Genome Res.">
        <title>Comparative genomics of protoploid Saccharomycetaceae.</title>
        <authorList>
            <consortium name="The Genolevures Consortium"/>
            <person name="Souciet J.-L."/>
            <person name="Dujon B."/>
            <person name="Gaillardin C."/>
            <person name="Johnston M."/>
            <person name="Baret P.V."/>
            <person name="Cliften P."/>
            <person name="Sherman D.J."/>
            <person name="Weissenbach J."/>
            <person name="Westhof E."/>
            <person name="Wincker P."/>
            <person name="Jubin C."/>
            <person name="Poulain J."/>
            <person name="Barbe V."/>
            <person name="Segurens B."/>
            <person name="Artiguenave F."/>
            <person name="Anthouard V."/>
            <person name="Vacherie B."/>
            <person name="Val M.-E."/>
            <person name="Fulton R.S."/>
            <person name="Minx P."/>
            <person name="Wilson R."/>
            <person name="Durrens P."/>
            <person name="Jean G."/>
            <person name="Marck C."/>
            <person name="Martin T."/>
            <person name="Nikolski M."/>
            <person name="Rolland T."/>
            <person name="Seret M.-L."/>
            <person name="Casaregola S."/>
            <person name="Despons L."/>
            <person name="Fairhead C."/>
            <person name="Fischer G."/>
            <person name="Lafontaine I."/>
            <person name="Leh V."/>
            <person name="Lemaire M."/>
            <person name="de Montigny J."/>
            <person name="Neuveglise C."/>
            <person name="Thierry A."/>
            <person name="Blanc-Lenfle I."/>
            <person name="Bleykasten C."/>
            <person name="Diffels J."/>
            <person name="Fritsch E."/>
            <person name="Frangeul L."/>
            <person name="Goeffon A."/>
            <person name="Jauniaux N."/>
            <person name="Kachouri-Lafond R."/>
            <person name="Payen C."/>
            <person name="Potier S."/>
            <person name="Pribylova L."/>
            <person name="Ozanne C."/>
            <person name="Richard G.-F."/>
            <person name="Sacerdot C."/>
            <person name="Straub M.-L."/>
            <person name="Talla E."/>
        </authorList>
    </citation>
    <scope>NUCLEOTIDE SEQUENCE [LARGE SCALE GENOMIC DNA]</scope>
    <source>
        <strain evidence="4">ATCC 56472 / CBS 6340 / NRRL Y-8284</strain>
    </source>
</reference>
<dbReference type="KEGG" id="lth:KLTH0G13222g"/>
<evidence type="ECO:0000256" key="1">
    <source>
        <dbReference type="SAM" id="MobiDB-lite"/>
    </source>
</evidence>
<dbReference type="PANTHER" id="PTHR36102:SF1">
    <property type="entry name" value="YDR124W-LIKE HELICAL BUNDLE DOMAIN-CONTAINING PROTEIN"/>
    <property type="match status" value="1"/>
</dbReference>
<feature type="region of interest" description="Disordered" evidence="1">
    <location>
        <begin position="249"/>
        <end position="271"/>
    </location>
</feature>
<dbReference type="GeneID" id="8293889"/>
<keyword evidence="4" id="KW-1185">Reference proteome</keyword>
<dbReference type="eggNOG" id="ENOG502S0ES">
    <property type="taxonomic scope" value="Eukaryota"/>
</dbReference>
<dbReference type="PANTHER" id="PTHR36102">
    <property type="entry name" value="CHROMOSOME 10, WHOLE GENOME SHOTGUN SEQUENCE"/>
    <property type="match status" value="1"/>
</dbReference>
<dbReference type="OrthoDB" id="5338458at2759"/>
<feature type="compositionally biased region" description="Low complexity" evidence="1">
    <location>
        <begin position="252"/>
        <end position="264"/>
    </location>
</feature>
<evidence type="ECO:0000313" key="4">
    <source>
        <dbReference type="Proteomes" id="UP000002036"/>
    </source>
</evidence>
<dbReference type="InterPro" id="IPR021264">
    <property type="entry name" value="AFUB_079030/YDR124W-like"/>
</dbReference>
<accession>C5DN08</accession>
<name>C5DN08_LACTC</name>
<dbReference type="RefSeq" id="XP_002555606.1">
    <property type="nucleotide sequence ID" value="XM_002555560.1"/>
</dbReference>
<dbReference type="Pfam" id="PF11001">
    <property type="entry name" value="AFUB_07903_YDR124W_hel"/>
    <property type="match status" value="1"/>
</dbReference>
<sequence>METLISSLDCLKDRGYEFAVLVKRPDADVQAIYSDSVDPEAQLLLENAMRVIPRTTTSFSIGCQRNKRQPPRTQRLLLSDKTQVDFYFQSVFCVINQQRCKAIAKAWIKVVEPKKQSKYPYIKGEASKPSWWPSDVVHRGSDHLKKPERIRLLVAILSRHLPSLNDSKLFLKLKRSTSSLPISEDPYQQWALEDAYNVCWALCTGQEVVTALDLSYALPQELDDASRKKGDGFEEAFALDKGKSISFEKFSRPGSTPLSSSRSSCGEQSLQNNETAPIFPDALEFPTSDESEDNVNTRPFAQQVLEFPDHFYLDELASSVLNQEAVYVGNSRVPF</sequence>
<gene>
    <name evidence="3" type="ordered locus">KLTH0G13222g</name>
</gene>